<keyword evidence="3" id="KW-0378">Hydrolase</keyword>
<evidence type="ECO:0000313" key="3">
    <source>
        <dbReference type="EMBL" id="CCJ33811.1"/>
    </source>
</evidence>
<sequence length="329" mass="37634">MKFLFFTDAHIRGNNPRSRKDNFYETLKEKLNELVDVAQDNKIDHIIFGGDLFDRPDISLAVVKDFIKIIKNFPLPILCVIGNHDVYGQNPYTVNRTVLGLLEELGIVEFLSNAPKIINTEHNKTIQITGSHYFYDIDGPDKVSYIVKEKKCDYAIHVAHGFLLEKPFNNEVRYTLIDDIASLTLADITLVGHYHSGFGVKKYHDKFFVNPGAISRISNTVSEIYRTPSYAIIEIDENINISISKLQCAKKGEDVLDREKLFVEQNKTILFNEFVHQITSYGNFEILKLENIISEIAEHEKLGDEIKKEALEKIALAQDLISKEEVNLE</sequence>
<dbReference type="InterPro" id="IPR050535">
    <property type="entry name" value="DNA_Repair-Maintenance_Comp"/>
</dbReference>
<proteinExistence type="predicted"/>
<protein>
    <submittedName>
        <fullName evidence="3">DNA repair exonuclease</fullName>
    </submittedName>
</protein>
<evidence type="ECO:0000256" key="1">
    <source>
        <dbReference type="SAM" id="Coils"/>
    </source>
</evidence>
<dbReference type="OrthoDB" id="9773856at2"/>
<dbReference type="Proteomes" id="UP000007652">
    <property type="component" value="Unassembled WGS sequence"/>
</dbReference>
<dbReference type="PANTHER" id="PTHR30337:SF0">
    <property type="entry name" value="NUCLEASE SBCCD SUBUNIT D"/>
    <property type="match status" value="1"/>
</dbReference>
<comment type="caution">
    <text evidence="3">The sequence shown here is derived from an EMBL/GenBank/DDBJ whole genome shotgun (WGS) entry which is preliminary data.</text>
</comment>
<dbReference type="GO" id="GO:0004527">
    <property type="term" value="F:exonuclease activity"/>
    <property type="evidence" value="ECO:0007669"/>
    <property type="project" value="UniProtKB-KW"/>
</dbReference>
<accession>I7LH67</accession>
<organism evidence="3 4">
    <name type="scientific">Caloramator australicus RC3</name>
    <dbReference type="NCBI Taxonomy" id="857293"/>
    <lineage>
        <taxon>Bacteria</taxon>
        <taxon>Bacillati</taxon>
        <taxon>Bacillota</taxon>
        <taxon>Clostridia</taxon>
        <taxon>Eubacteriales</taxon>
        <taxon>Clostridiaceae</taxon>
        <taxon>Caloramator</taxon>
    </lineage>
</organism>
<dbReference type="eggNOG" id="COG0420">
    <property type="taxonomic scope" value="Bacteria"/>
</dbReference>
<feature type="domain" description="Calcineurin-like phosphoesterase" evidence="2">
    <location>
        <begin position="1"/>
        <end position="196"/>
    </location>
</feature>
<keyword evidence="3" id="KW-0540">Nuclease</keyword>
<keyword evidence="1" id="KW-0175">Coiled coil</keyword>
<dbReference type="InterPro" id="IPR004843">
    <property type="entry name" value="Calcineurin-like_PHP"/>
</dbReference>
<evidence type="ECO:0000259" key="2">
    <source>
        <dbReference type="Pfam" id="PF00149"/>
    </source>
</evidence>
<gene>
    <name evidence="3" type="ORF">CAAU_1727</name>
</gene>
<dbReference type="PANTHER" id="PTHR30337">
    <property type="entry name" value="COMPONENT OF ATP-DEPENDENT DSDNA EXONUCLEASE"/>
    <property type="match status" value="1"/>
</dbReference>
<dbReference type="STRING" id="857293.CAAU_1727"/>
<dbReference type="InterPro" id="IPR029052">
    <property type="entry name" value="Metallo-depent_PP-like"/>
</dbReference>
<keyword evidence="3" id="KW-0269">Exonuclease</keyword>
<reference evidence="3 4" key="1">
    <citation type="journal article" date="2011" name="J. Bacteriol.">
        <title>Draft genome sequence of Caloramator australicus strain RC3T, a thermoanaerobe from the Great Artesian Basin of Australia.</title>
        <authorList>
            <person name="Ogg C.D."/>
            <person name="Patel B.K.C."/>
        </authorList>
    </citation>
    <scope>NUCLEOTIDE SEQUENCE [LARGE SCALE GENOMIC DNA]</scope>
    <source>
        <strain evidence="3 4">RC3</strain>
    </source>
</reference>
<name>I7LH67_9CLOT</name>
<dbReference type="Pfam" id="PF00149">
    <property type="entry name" value="Metallophos"/>
    <property type="match status" value="1"/>
</dbReference>
<dbReference type="Gene3D" id="3.60.21.10">
    <property type="match status" value="1"/>
</dbReference>
<evidence type="ECO:0000313" key="4">
    <source>
        <dbReference type="Proteomes" id="UP000007652"/>
    </source>
</evidence>
<dbReference type="SUPFAM" id="SSF56300">
    <property type="entry name" value="Metallo-dependent phosphatases"/>
    <property type="match status" value="1"/>
</dbReference>
<keyword evidence="4" id="KW-1185">Reference proteome</keyword>
<feature type="coiled-coil region" evidence="1">
    <location>
        <begin position="289"/>
        <end position="327"/>
    </location>
</feature>
<dbReference type="AlphaFoldDB" id="I7LH67"/>
<dbReference type="EMBL" id="CAKP01000094">
    <property type="protein sequence ID" value="CCJ33811.1"/>
    <property type="molecule type" value="Genomic_DNA"/>
</dbReference>
<dbReference type="RefSeq" id="WP_008909069.1">
    <property type="nucleotide sequence ID" value="NZ_CAKP01000094.1"/>
</dbReference>